<dbReference type="InterPro" id="IPR011020">
    <property type="entry name" value="HTTM-like"/>
</dbReference>
<feature type="transmembrane region" description="Helical" evidence="5">
    <location>
        <begin position="336"/>
        <end position="354"/>
    </location>
</feature>
<keyword evidence="8" id="KW-1185">Reference proteome</keyword>
<evidence type="ECO:0000259" key="6">
    <source>
        <dbReference type="SMART" id="SM00752"/>
    </source>
</evidence>
<feature type="transmembrane region" description="Helical" evidence="5">
    <location>
        <begin position="61"/>
        <end position="84"/>
    </location>
</feature>
<accession>A0A3D9B0F9</accession>
<keyword evidence="3 5" id="KW-1133">Transmembrane helix</keyword>
<evidence type="ECO:0000256" key="3">
    <source>
        <dbReference type="ARBA" id="ARBA00022989"/>
    </source>
</evidence>
<dbReference type="EMBL" id="QNVV01000010">
    <property type="protein sequence ID" value="REC46969.1"/>
    <property type="molecule type" value="Genomic_DNA"/>
</dbReference>
<comment type="caution">
    <text evidence="7">The sequence shown here is derived from an EMBL/GenBank/DDBJ whole genome shotgun (WGS) entry which is preliminary data.</text>
</comment>
<dbReference type="Proteomes" id="UP000256257">
    <property type="component" value="Unassembled WGS sequence"/>
</dbReference>
<feature type="transmembrane region" description="Helical" evidence="5">
    <location>
        <begin position="296"/>
        <end position="316"/>
    </location>
</feature>
<feature type="transmembrane region" description="Helical" evidence="5">
    <location>
        <begin position="151"/>
        <end position="169"/>
    </location>
</feature>
<feature type="transmembrane region" description="Helical" evidence="5">
    <location>
        <begin position="246"/>
        <end position="275"/>
    </location>
</feature>
<gene>
    <name evidence="7" type="ORF">DRF67_12130</name>
</gene>
<keyword evidence="2 5" id="KW-0812">Transmembrane</keyword>
<evidence type="ECO:0000313" key="8">
    <source>
        <dbReference type="Proteomes" id="UP000256257"/>
    </source>
</evidence>
<dbReference type="SMART" id="SM00752">
    <property type="entry name" value="HTTM"/>
    <property type="match status" value="1"/>
</dbReference>
<keyword evidence="4 5" id="KW-0472">Membrane</keyword>
<name>A0A3D9B0F9_9FLAO</name>
<evidence type="ECO:0000256" key="5">
    <source>
        <dbReference type="SAM" id="Phobius"/>
    </source>
</evidence>
<reference evidence="7 8" key="1">
    <citation type="submission" date="2018-06" db="EMBL/GenBank/DDBJ databases">
        <title>Novel Chryseobacterium species.</title>
        <authorList>
            <person name="Newman J."/>
            <person name="Hugo C."/>
            <person name="Oosthuizen L."/>
            <person name="Charimba G."/>
        </authorList>
    </citation>
    <scope>NUCLEOTIDE SEQUENCE [LARGE SCALE GENOMIC DNA]</scope>
    <source>
        <strain evidence="7 8">7_F195</strain>
    </source>
</reference>
<evidence type="ECO:0000256" key="1">
    <source>
        <dbReference type="ARBA" id="ARBA00004127"/>
    </source>
</evidence>
<sequence>MNKLKELPFTSYRPSYEFLAFYRIFFSLFLLWMGIADNSWIDAIPKSAMHPPISMLSFIDFIPSEMFFVVCRYLMYLGLLLILIGYRPRIFAILYIVLYVVTNNYAYSFGKINHDFIYTLPILVMAFSPWNRTYSFFPEPPEKTDELAKSWPMFLMSLVFSFGMFTAGFSKILGGWLSMDTQYTQIFFNQYRYIIGWTDLLSGVYDGIRSKVFWEILDYTTVIFETLFLVAFLSPKFFRVMLVAAIFFHINVLLMLNISFMFSIGLYTLFIPAYLLPASFRNKVKNVFTGIFNQKYRAIAVVVVAVYLLVIAFFNINTVEFLLNKFFYSISFGKYSASLIIMGGYMLLAFYLFIRSQKKVNLE</sequence>
<feature type="domain" description="HTTM-like" evidence="6">
    <location>
        <begin position="11"/>
        <end position="275"/>
    </location>
</feature>
<feature type="transmembrane region" description="Helical" evidence="5">
    <location>
        <begin position="20"/>
        <end position="40"/>
    </location>
</feature>
<protein>
    <recommendedName>
        <fullName evidence="6">HTTM-like domain-containing protein</fullName>
    </recommendedName>
</protein>
<evidence type="ECO:0000256" key="4">
    <source>
        <dbReference type="ARBA" id="ARBA00023136"/>
    </source>
</evidence>
<evidence type="ECO:0000313" key="7">
    <source>
        <dbReference type="EMBL" id="REC46969.1"/>
    </source>
</evidence>
<dbReference type="GO" id="GO:0012505">
    <property type="term" value="C:endomembrane system"/>
    <property type="evidence" value="ECO:0007669"/>
    <property type="project" value="UniProtKB-SubCell"/>
</dbReference>
<proteinExistence type="predicted"/>
<organism evidence="7 8">
    <name type="scientific">Chryseobacterium pennipullorum</name>
    <dbReference type="NCBI Taxonomy" id="2258963"/>
    <lineage>
        <taxon>Bacteria</taxon>
        <taxon>Pseudomonadati</taxon>
        <taxon>Bacteroidota</taxon>
        <taxon>Flavobacteriia</taxon>
        <taxon>Flavobacteriales</taxon>
        <taxon>Weeksellaceae</taxon>
        <taxon>Chryseobacterium group</taxon>
        <taxon>Chryseobacterium</taxon>
    </lineage>
</organism>
<evidence type="ECO:0000256" key="2">
    <source>
        <dbReference type="ARBA" id="ARBA00022692"/>
    </source>
</evidence>
<feature type="transmembrane region" description="Helical" evidence="5">
    <location>
        <begin position="90"/>
        <end position="108"/>
    </location>
</feature>
<comment type="subcellular location">
    <subcellularLocation>
        <location evidence="1">Endomembrane system</location>
        <topology evidence="1">Multi-pass membrane protein</topology>
    </subcellularLocation>
</comment>
<dbReference type="AlphaFoldDB" id="A0A3D9B0F9"/>